<dbReference type="SUPFAM" id="SSF55874">
    <property type="entry name" value="ATPase domain of HSP90 chaperone/DNA topoisomerase II/histidine kinase"/>
    <property type="match status" value="1"/>
</dbReference>
<dbReference type="InterPro" id="IPR001789">
    <property type="entry name" value="Sig_transdc_resp-reg_receiver"/>
</dbReference>
<dbReference type="SUPFAM" id="SSF63829">
    <property type="entry name" value="Calcium-dependent phosphotriesterase"/>
    <property type="match status" value="3"/>
</dbReference>
<evidence type="ECO:0000256" key="10">
    <source>
        <dbReference type="ARBA" id="ARBA00023125"/>
    </source>
</evidence>
<sequence length="1378" mass="157448">MKFIFTIILSIFFQHTVLSNLSFKSITSNNGLSSSRITSIVQDTDGFIWIGTEDGLTKYDGSHFHIYKHDPENIKTISSNQIYTLFIDKKGDIWVGTSNGINVYNRKNDSFIRMNHLPRENIYAIAQDLNGHIYIGAHNFFFLNSIDQQLTEFFPDPNSDNSISHGIVNTIYIDCENNIWVGTKHGLNLFIRNLGAFKTFLDEPDKPGSITGNDIRSITRDEQGRLWIGTNKGLNKGTINENDIIFKNFIHNPSNDSSISEGAILSLHLDNHGYLWVGTQNGGLNRLKINSNLSAPAFERYQYRPFTPNSITNNTIQTIYEDFQENIWIGTYAGGINIYKKNAKQIELHRKTPEKKSSVINNHVNTFLEDDHFIWIGTEGGLSRYNKETEKYTHYVHEKKNSNSIGSNAVWDLAENNNDQIWIGTWGGGLNLFDKEKGEFTIFLPSDNIKSLNSANIFAILPEENGDLWIGTMGGGLNHYNKSENTFTHYTIDNSSIKTNFVEDIIKLSDSVLLLANVNGVTKFNIAQNIFTPVTLSGNNQDVNVYALYKDSKNNIWIGTEAGLHVINEELAHLGHYSIKDGLPHNAIKSIKEDRSGNLWLGTNMGISKFTKAVLLPSQPILTNLKLEDGLQGNEFNRRSALLTREGIMYFGGINGFNRFHPDSIRLNPFIPDVEIVDFYISGNLVDTGTEASPLQQHISYTEEITLKKSQNNFGFRFTAFNYISPENNLFAYKLDGFEDQWNYITDHRETHYTNINPGRYTFKVKAANNDGLWNDNYRKIDIVVLPAWWQTHLAYIGYIIILLLLIVGYKRYSLIEITQKTQLQIEHFKHKKQEEINQAKLNFFTNLSHEIRTPLTLIKEPVEDLIKDSQIDTKIKESLIPTQKNIQRLLDLINQILDFRRIDTGGERLNMTYSNINNLINDIINAFKSRSNKEKHTFRLISEKAKLYAWFDYEKMTTIIYNLISNAVKYSPEGGSIEIRTSEIMNVKTKKQTGLKLFRKRASIPHLEIKISDTGCGIPKKEVSNVFRRYYRIPINERKSEGTGIGLDITKQYIELHNGKIWVDSTEGKGSCFAFQIPVNHQMEQLQQDEETLKKENVFITIDETTQGQNKSVESASDAYERSTVLIVEDNTDLLNHIANKLNIKYHVITANNGKEGLEYANEINPDIIVTDIMMPLMDGFELIRLLKSDISTSHIPIIALTAKANEEDQIKGVQTGADAYITKPFSTEILVTYINRLINTRNALIDKFRNEIHLKPTDITITNTDQLFVEKLLDITNKFLSDPEFSVEHLSSQLNMSYRSLARKIKALTDQTAIEFIRTMRLKRAAELLSSSNLTVNEISTQTGFNDPAYFSRCFRDEFKTSPTDYQKENKQKKEI</sequence>
<dbReference type="KEGG" id="asx:CDL62_11480"/>
<keyword evidence="17" id="KW-1185">Reference proteome</keyword>
<evidence type="ECO:0000256" key="3">
    <source>
        <dbReference type="ARBA" id="ARBA00022553"/>
    </source>
</evidence>
<dbReference type="SUPFAM" id="SSF46689">
    <property type="entry name" value="Homeodomain-like"/>
    <property type="match status" value="1"/>
</dbReference>
<dbReference type="SMART" id="SM00448">
    <property type="entry name" value="REC"/>
    <property type="match status" value="1"/>
</dbReference>
<dbReference type="GO" id="GO:0005524">
    <property type="term" value="F:ATP binding"/>
    <property type="evidence" value="ECO:0007669"/>
    <property type="project" value="UniProtKB-KW"/>
</dbReference>
<proteinExistence type="predicted"/>
<dbReference type="InterPro" id="IPR018060">
    <property type="entry name" value="HTH_AraC"/>
</dbReference>
<evidence type="ECO:0000256" key="7">
    <source>
        <dbReference type="ARBA" id="ARBA00022840"/>
    </source>
</evidence>
<dbReference type="InterPro" id="IPR011006">
    <property type="entry name" value="CheY-like_superfamily"/>
</dbReference>
<organism evidence="16 17">
    <name type="scientific">Alkalitalea saponilacus</name>
    <dbReference type="NCBI Taxonomy" id="889453"/>
    <lineage>
        <taxon>Bacteria</taxon>
        <taxon>Pseudomonadati</taxon>
        <taxon>Bacteroidota</taxon>
        <taxon>Bacteroidia</taxon>
        <taxon>Marinilabiliales</taxon>
        <taxon>Marinilabiliaceae</taxon>
        <taxon>Alkalitalea</taxon>
    </lineage>
</organism>
<dbReference type="Proteomes" id="UP000191055">
    <property type="component" value="Unassembled WGS sequence"/>
</dbReference>
<dbReference type="PANTHER" id="PTHR43547">
    <property type="entry name" value="TWO-COMPONENT HISTIDINE KINASE"/>
    <property type="match status" value="1"/>
</dbReference>
<dbReference type="FunFam" id="3.30.565.10:FF:000037">
    <property type="entry name" value="Hybrid sensor histidine kinase/response regulator"/>
    <property type="match status" value="1"/>
</dbReference>
<accession>A0A1T5BE42</accession>
<dbReference type="Pfam" id="PF12833">
    <property type="entry name" value="HTH_18"/>
    <property type="match status" value="1"/>
</dbReference>
<dbReference type="SMART" id="SM00388">
    <property type="entry name" value="HisKA"/>
    <property type="match status" value="1"/>
</dbReference>
<evidence type="ECO:0000256" key="1">
    <source>
        <dbReference type="ARBA" id="ARBA00000085"/>
    </source>
</evidence>
<evidence type="ECO:0000256" key="5">
    <source>
        <dbReference type="ARBA" id="ARBA00022741"/>
    </source>
</evidence>
<dbReference type="GO" id="GO:0000155">
    <property type="term" value="F:phosphorelay sensor kinase activity"/>
    <property type="evidence" value="ECO:0007669"/>
    <property type="project" value="InterPro"/>
</dbReference>
<dbReference type="SMART" id="SM00342">
    <property type="entry name" value="HTH_ARAC"/>
    <property type="match status" value="1"/>
</dbReference>
<evidence type="ECO:0000256" key="12">
    <source>
        <dbReference type="PROSITE-ProRule" id="PRU00169"/>
    </source>
</evidence>
<dbReference type="PROSITE" id="PS00041">
    <property type="entry name" value="HTH_ARAC_FAMILY_1"/>
    <property type="match status" value="1"/>
</dbReference>
<dbReference type="Gene3D" id="3.30.565.10">
    <property type="entry name" value="Histidine kinase-like ATPase, C-terminal domain"/>
    <property type="match status" value="1"/>
</dbReference>
<dbReference type="InterPro" id="IPR013783">
    <property type="entry name" value="Ig-like_fold"/>
</dbReference>
<evidence type="ECO:0000259" key="13">
    <source>
        <dbReference type="PROSITE" id="PS01124"/>
    </source>
</evidence>
<dbReference type="Gene3D" id="3.40.50.2300">
    <property type="match status" value="1"/>
</dbReference>
<dbReference type="PROSITE" id="PS50110">
    <property type="entry name" value="RESPONSE_REGULATORY"/>
    <property type="match status" value="1"/>
</dbReference>
<dbReference type="InterPro" id="IPR003594">
    <property type="entry name" value="HATPase_dom"/>
</dbReference>
<keyword evidence="9" id="KW-0805">Transcription regulation</keyword>
<name>A0A1T5BE42_9BACT</name>
<dbReference type="Pfam" id="PF07495">
    <property type="entry name" value="Y_Y_Y"/>
    <property type="match status" value="1"/>
</dbReference>
<dbReference type="Pfam" id="PF07494">
    <property type="entry name" value="Reg_prop"/>
    <property type="match status" value="7"/>
</dbReference>
<dbReference type="Gene3D" id="1.10.10.60">
    <property type="entry name" value="Homeodomain-like"/>
    <property type="match status" value="1"/>
</dbReference>
<dbReference type="InterPro" id="IPR003661">
    <property type="entry name" value="HisK_dim/P_dom"/>
</dbReference>
<keyword evidence="6" id="KW-0418">Kinase</keyword>
<gene>
    <name evidence="16" type="ORF">SAMN03080601_00487</name>
</gene>
<feature type="domain" description="HTH araC/xylS-type" evidence="13">
    <location>
        <begin position="1272"/>
        <end position="1371"/>
    </location>
</feature>
<dbReference type="InterPro" id="IPR015943">
    <property type="entry name" value="WD40/YVTN_repeat-like_dom_sf"/>
</dbReference>
<dbReference type="Gene3D" id="1.10.287.130">
    <property type="match status" value="1"/>
</dbReference>
<dbReference type="Pfam" id="PF00512">
    <property type="entry name" value="HisKA"/>
    <property type="match status" value="1"/>
</dbReference>
<comment type="catalytic activity">
    <reaction evidence="1">
        <text>ATP + protein L-histidine = ADP + protein N-phospho-L-histidine.</text>
        <dbReference type="EC" id="2.7.13.3"/>
    </reaction>
</comment>
<dbReference type="InterPro" id="IPR004358">
    <property type="entry name" value="Sig_transdc_His_kin-like_C"/>
</dbReference>
<evidence type="ECO:0000256" key="9">
    <source>
        <dbReference type="ARBA" id="ARBA00023015"/>
    </source>
</evidence>
<dbReference type="InterPro" id="IPR005467">
    <property type="entry name" value="His_kinase_dom"/>
</dbReference>
<evidence type="ECO:0000256" key="4">
    <source>
        <dbReference type="ARBA" id="ARBA00022679"/>
    </source>
</evidence>
<evidence type="ECO:0000313" key="16">
    <source>
        <dbReference type="EMBL" id="SKB45309.1"/>
    </source>
</evidence>
<dbReference type="EC" id="2.7.13.3" evidence="2"/>
<dbReference type="STRING" id="889453.SAMN03080601_00487"/>
<dbReference type="Pfam" id="PF00072">
    <property type="entry name" value="Response_reg"/>
    <property type="match status" value="1"/>
</dbReference>
<dbReference type="PROSITE" id="PS01124">
    <property type="entry name" value="HTH_ARAC_FAMILY_2"/>
    <property type="match status" value="1"/>
</dbReference>
<evidence type="ECO:0000256" key="6">
    <source>
        <dbReference type="ARBA" id="ARBA00022777"/>
    </source>
</evidence>
<keyword evidence="10" id="KW-0238">DNA-binding</keyword>
<evidence type="ECO:0000313" key="17">
    <source>
        <dbReference type="Proteomes" id="UP000191055"/>
    </source>
</evidence>
<keyword evidence="4" id="KW-0808">Transferase</keyword>
<dbReference type="SUPFAM" id="SSF52172">
    <property type="entry name" value="CheY-like"/>
    <property type="match status" value="1"/>
</dbReference>
<dbReference type="FunFam" id="2.60.40.10:FF:000791">
    <property type="entry name" value="Two-component system sensor histidine kinase/response regulator"/>
    <property type="match status" value="1"/>
</dbReference>
<evidence type="ECO:0000259" key="14">
    <source>
        <dbReference type="PROSITE" id="PS50109"/>
    </source>
</evidence>
<dbReference type="CDD" id="cd17574">
    <property type="entry name" value="REC_OmpR"/>
    <property type="match status" value="1"/>
</dbReference>
<feature type="modified residue" description="4-aspartylphosphate" evidence="12">
    <location>
        <position position="1173"/>
    </location>
</feature>
<evidence type="ECO:0000256" key="2">
    <source>
        <dbReference type="ARBA" id="ARBA00012438"/>
    </source>
</evidence>
<dbReference type="PRINTS" id="PR00344">
    <property type="entry name" value="BCTRLSENSOR"/>
</dbReference>
<dbReference type="InterPro" id="IPR036097">
    <property type="entry name" value="HisK_dim/P_sf"/>
</dbReference>
<dbReference type="GO" id="GO:0003700">
    <property type="term" value="F:DNA-binding transcription factor activity"/>
    <property type="evidence" value="ECO:0007669"/>
    <property type="project" value="InterPro"/>
</dbReference>
<dbReference type="EMBL" id="FUYV01000002">
    <property type="protein sequence ID" value="SKB45309.1"/>
    <property type="molecule type" value="Genomic_DNA"/>
</dbReference>
<keyword evidence="8" id="KW-0902">Two-component regulatory system</keyword>
<evidence type="ECO:0000259" key="15">
    <source>
        <dbReference type="PROSITE" id="PS50110"/>
    </source>
</evidence>
<keyword evidence="7" id="KW-0067">ATP-binding</keyword>
<dbReference type="Gene3D" id="2.60.40.10">
    <property type="entry name" value="Immunoglobulins"/>
    <property type="match status" value="1"/>
</dbReference>
<protein>
    <recommendedName>
        <fullName evidence="2">histidine kinase</fullName>
        <ecNumber evidence="2">2.7.13.3</ecNumber>
    </recommendedName>
</protein>
<keyword evidence="5" id="KW-0547">Nucleotide-binding</keyword>
<dbReference type="PANTHER" id="PTHR43547:SF2">
    <property type="entry name" value="HYBRID SIGNAL TRANSDUCTION HISTIDINE KINASE C"/>
    <property type="match status" value="1"/>
</dbReference>
<dbReference type="SUPFAM" id="SSF47384">
    <property type="entry name" value="Homodimeric domain of signal transducing histidine kinase"/>
    <property type="match status" value="1"/>
</dbReference>
<dbReference type="InterPro" id="IPR018062">
    <property type="entry name" value="HTH_AraC-typ_CS"/>
</dbReference>
<keyword evidence="3 12" id="KW-0597">Phosphoprotein</keyword>
<dbReference type="Pfam" id="PF02518">
    <property type="entry name" value="HATPase_c"/>
    <property type="match status" value="1"/>
</dbReference>
<dbReference type="SMART" id="SM00387">
    <property type="entry name" value="HATPase_c"/>
    <property type="match status" value="1"/>
</dbReference>
<feature type="domain" description="Histidine kinase" evidence="14">
    <location>
        <begin position="847"/>
        <end position="1082"/>
    </location>
</feature>
<dbReference type="OrthoDB" id="9797097at2"/>
<reference evidence="16 17" key="1">
    <citation type="submission" date="2017-02" db="EMBL/GenBank/DDBJ databases">
        <authorList>
            <person name="Peterson S.W."/>
        </authorList>
    </citation>
    <scope>NUCLEOTIDE SEQUENCE [LARGE SCALE GENOMIC DNA]</scope>
    <source>
        <strain evidence="16 17">DSM 24412</strain>
    </source>
</reference>
<dbReference type="PROSITE" id="PS50109">
    <property type="entry name" value="HIS_KIN"/>
    <property type="match status" value="1"/>
</dbReference>
<keyword evidence="11" id="KW-0804">Transcription</keyword>
<dbReference type="InterPro" id="IPR011110">
    <property type="entry name" value="Reg_prop"/>
</dbReference>
<feature type="domain" description="Response regulatory" evidence="15">
    <location>
        <begin position="1125"/>
        <end position="1240"/>
    </location>
</feature>
<evidence type="ECO:0000256" key="11">
    <source>
        <dbReference type="ARBA" id="ARBA00023163"/>
    </source>
</evidence>
<dbReference type="FunFam" id="1.10.287.130:FF:000045">
    <property type="entry name" value="Two-component system sensor histidine kinase/response regulator"/>
    <property type="match status" value="1"/>
</dbReference>
<dbReference type="InterPro" id="IPR011123">
    <property type="entry name" value="Y_Y_Y"/>
</dbReference>
<dbReference type="InterPro" id="IPR009057">
    <property type="entry name" value="Homeodomain-like_sf"/>
</dbReference>
<dbReference type="InterPro" id="IPR036890">
    <property type="entry name" value="HATPase_C_sf"/>
</dbReference>
<dbReference type="Gene3D" id="2.130.10.10">
    <property type="entry name" value="YVTN repeat-like/Quinoprotein amine dehydrogenase"/>
    <property type="match status" value="4"/>
</dbReference>
<dbReference type="GO" id="GO:0043565">
    <property type="term" value="F:sequence-specific DNA binding"/>
    <property type="evidence" value="ECO:0007669"/>
    <property type="project" value="InterPro"/>
</dbReference>
<dbReference type="RefSeq" id="WP_079556284.1">
    <property type="nucleotide sequence ID" value="NZ_CP021904.1"/>
</dbReference>
<dbReference type="CDD" id="cd00082">
    <property type="entry name" value="HisKA"/>
    <property type="match status" value="1"/>
</dbReference>
<evidence type="ECO:0000256" key="8">
    <source>
        <dbReference type="ARBA" id="ARBA00023012"/>
    </source>
</evidence>